<feature type="domain" description="AAA" evidence="8">
    <location>
        <begin position="546"/>
        <end position="664"/>
    </location>
</feature>
<dbReference type="Proteomes" id="UP001449795">
    <property type="component" value="Chromosome"/>
</dbReference>
<dbReference type="Pfam" id="PF13614">
    <property type="entry name" value="AAA_31"/>
    <property type="match status" value="1"/>
</dbReference>
<evidence type="ECO:0000256" key="1">
    <source>
        <dbReference type="ARBA" id="ARBA00022679"/>
    </source>
</evidence>
<dbReference type="RefSeq" id="WP_323991552.1">
    <property type="nucleotide sequence ID" value="NZ_CP152276.1"/>
</dbReference>
<sequence>MNNRTDAWPNGLSVPDMADFSMAEHMPAAPQRDGRAVILHGLQLVRRYRRLFLAVGVGTFVVGSGVTMMLKRSYMATATVVVSSTSVDPVNLQNAQPADRLQDDELATQAGLLQSRDVAAAVLRALPPPPAPAGFNLRAALCAHVHLLCPKAAASNPEAERQAKIDRLLASVTVEPEPHSRIINISIKDNDGQRAADLANSFVTQYQLQALDRQRGDINRTAAWIDARTAQLRERWLEASTKASSFNAAHHLSNTGNGSDTGPLIDRQMSETAVSLTQAQSRLAAAEARADALSRASAQGEGRALVELTQQPILVATANTLSQLEASRMQKAEALGPHHPDLAGLDMQIAATRASLASELRAALSSINEEVVSARAEVAQLTQDLDQLRQQASVQSSPQAEYLMLEQEAQSAREVYEAFLGRSKEMVDRVALLQPPVSFVSHASPPDAPTFPNRKKLLMGVVVLSLVAAGAAVFLRDLLSPGFGEIEQLRALIGLPLLTAIPRIAARDKHAVRRHVLDAPFSTASEAVRSLLAQLSLSAVQTGRGRVIAVTSAAGGEGKTSLTYWLSALARTGGQPVLVIDGDHRQSTGRRADVPAQRGLTELLTGTASISDVVQRDGETGVDFISAGAPGMFAFDPAEIARLRELLKTISQSYSLIIIDSPPLQCMPDGLVYGAVADQTVFVCRWLETSRAAVTSSIERLKSYGANVTGVVVSMAEESAGAFPGAPYSGQPRRLALPYQS</sequence>
<evidence type="ECO:0000259" key="8">
    <source>
        <dbReference type="Pfam" id="PF13614"/>
    </source>
</evidence>
<reference evidence="9 10" key="1">
    <citation type="submission" date="2024-04" db="EMBL/GenBank/DDBJ databases">
        <title>Complete genome sequence of Nguyenibacter vanlangesis HBCM-1154, a strain capable of nitrogen fixation, IAA production, and phosphorus solubilization isolated from sugarcane soil.</title>
        <authorList>
            <person name="MY HANH P."/>
        </authorList>
    </citation>
    <scope>NUCLEOTIDE SEQUENCE [LARGE SCALE GENOMIC DNA]</scope>
    <source>
        <strain evidence="9 10">HBCM 1154</strain>
    </source>
</reference>
<dbReference type="InterPro" id="IPR025669">
    <property type="entry name" value="AAA_dom"/>
</dbReference>
<evidence type="ECO:0000256" key="3">
    <source>
        <dbReference type="ARBA" id="ARBA00022777"/>
    </source>
</evidence>
<dbReference type="InterPro" id="IPR027417">
    <property type="entry name" value="P-loop_NTPase"/>
</dbReference>
<evidence type="ECO:0000313" key="9">
    <source>
        <dbReference type="EMBL" id="XAE43941.1"/>
    </source>
</evidence>
<keyword evidence="7" id="KW-1133">Transmembrane helix</keyword>
<gene>
    <name evidence="9" type="ORF">AAC691_05780</name>
</gene>
<evidence type="ECO:0000256" key="2">
    <source>
        <dbReference type="ARBA" id="ARBA00022741"/>
    </source>
</evidence>
<keyword evidence="3" id="KW-0418">Kinase</keyword>
<dbReference type="SUPFAM" id="SSF52540">
    <property type="entry name" value="P-loop containing nucleoside triphosphate hydrolases"/>
    <property type="match status" value="1"/>
</dbReference>
<keyword evidence="7" id="KW-0472">Membrane</keyword>
<keyword evidence="6" id="KW-0175">Coiled coil</keyword>
<keyword evidence="10" id="KW-1185">Reference proteome</keyword>
<dbReference type="EMBL" id="CP152276">
    <property type="protein sequence ID" value="XAE43941.1"/>
    <property type="molecule type" value="Genomic_DNA"/>
</dbReference>
<proteinExistence type="predicted"/>
<dbReference type="Gene3D" id="3.40.50.300">
    <property type="entry name" value="P-loop containing nucleotide triphosphate hydrolases"/>
    <property type="match status" value="1"/>
</dbReference>
<evidence type="ECO:0000256" key="5">
    <source>
        <dbReference type="ARBA" id="ARBA00023137"/>
    </source>
</evidence>
<feature type="transmembrane region" description="Helical" evidence="7">
    <location>
        <begin position="51"/>
        <end position="70"/>
    </location>
</feature>
<keyword evidence="7" id="KW-0812">Transmembrane</keyword>
<dbReference type="InterPro" id="IPR050445">
    <property type="entry name" value="Bact_polysacc_biosynth/exp"/>
</dbReference>
<dbReference type="PANTHER" id="PTHR32309">
    <property type="entry name" value="TYROSINE-PROTEIN KINASE"/>
    <property type="match status" value="1"/>
</dbReference>
<evidence type="ECO:0000313" key="10">
    <source>
        <dbReference type="Proteomes" id="UP001449795"/>
    </source>
</evidence>
<protein>
    <submittedName>
        <fullName evidence="9">Polysaccharide biosynthesis tyrosine autokinase</fullName>
    </submittedName>
</protein>
<dbReference type="CDD" id="cd05387">
    <property type="entry name" value="BY-kinase"/>
    <property type="match status" value="1"/>
</dbReference>
<evidence type="ECO:0000256" key="6">
    <source>
        <dbReference type="SAM" id="Coils"/>
    </source>
</evidence>
<evidence type="ECO:0000256" key="4">
    <source>
        <dbReference type="ARBA" id="ARBA00022840"/>
    </source>
</evidence>
<dbReference type="PANTHER" id="PTHR32309:SF31">
    <property type="entry name" value="CAPSULAR EXOPOLYSACCHARIDE FAMILY"/>
    <property type="match status" value="1"/>
</dbReference>
<keyword evidence="2" id="KW-0547">Nucleotide-binding</keyword>
<evidence type="ECO:0000256" key="7">
    <source>
        <dbReference type="SAM" id="Phobius"/>
    </source>
</evidence>
<keyword evidence="5" id="KW-0829">Tyrosine-protein kinase</keyword>
<keyword evidence="4" id="KW-0067">ATP-binding</keyword>
<name>A0ABZ3D808_9PROT</name>
<feature type="coiled-coil region" evidence="6">
    <location>
        <begin position="357"/>
        <end position="391"/>
    </location>
</feature>
<dbReference type="InterPro" id="IPR005702">
    <property type="entry name" value="Wzc-like_C"/>
</dbReference>
<keyword evidence="1" id="KW-0808">Transferase</keyword>
<accession>A0ABZ3D808</accession>
<organism evidence="9 10">
    <name type="scientific">Nguyenibacter vanlangensis</name>
    <dbReference type="NCBI Taxonomy" id="1216886"/>
    <lineage>
        <taxon>Bacteria</taxon>
        <taxon>Pseudomonadati</taxon>
        <taxon>Pseudomonadota</taxon>
        <taxon>Alphaproteobacteria</taxon>
        <taxon>Acetobacterales</taxon>
        <taxon>Acetobacteraceae</taxon>
        <taxon>Nguyenibacter</taxon>
    </lineage>
</organism>